<protein>
    <submittedName>
        <fullName evidence="3">Uncharacterized protein</fullName>
    </submittedName>
</protein>
<dbReference type="AlphaFoldDB" id="A0A3G8JPL1"/>
<dbReference type="KEGG" id="gom:D7316_03508"/>
<feature type="region of interest" description="Disordered" evidence="1">
    <location>
        <begin position="1"/>
        <end position="20"/>
    </location>
</feature>
<gene>
    <name evidence="3" type="ORF">D7316_03508</name>
</gene>
<evidence type="ECO:0000313" key="3">
    <source>
        <dbReference type="EMBL" id="AZG46903.1"/>
    </source>
</evidence>
<proteinExistence type="predicted"/>
<dbReference type="RefSeq" id="WP_164473807.1">
    <property type="nucleotide sequence ID" value="NZ_CP033972.1"/>
</dbReference>
<accession>A0A3G8JPL1</accession>
<reference evidence="3 4" key="1">
    <citation type="submission" date="2018-11" db="EMBL/GenBank/DDBJ databases">
        <title>Gordonia insulae sp. nov., isolated from an island soil.</title>
        <authorList>
            <person name="Kim Y.S."/>
            <person name="Kim S.B."/>
        </authorList>
    </citation>
    <scope>NUCLEOTIDE SEQUENCE [LARGE SCALE GENOMIC DNA]</scope>
    <source>
        <strain evidence="3 4">MMS17-SY073</strain>
    </source>
</reference>
<keyword evidence="2" id="KW-0812">Transmembrane</keyword>
<evidence type="ECO:0000313" key="4">
    <source>
        <dbReference type="Proteomes" id="UP000271469"/>
    </source>
</evidence>
<name>A0A3G8JPL1_9ACTN</name>
<evidence type="ECO:0000256" key="1">
    <source>
        <dbReference type="SAM" id="MobiDB-lite"/>
    </source>
</evidence>
<keyword evidence="4" id="KW-1185">Reference proteome</keyword>
<dbReference type="Proteomes" id="UP000271469">
    <property type="component" value="Chromosome"/>
</dbReference>
<feature type="transmembrane region" description="Helical" evidence="2">
    <location>
        <begin position="26"/>
        <end position="49"/>
    </location>
</feature>
<evidence type="ECO:0000256" key="2">
    <source>
        <dbReference type="SAM" id="Phobius"/>
    </source>
</evidence>
<keyword evidence="2" id="KW-0472">Membrane</keyword>
<sequence length="50" mass="5278">MATHASSDLRRALAPRPSTPRATYNVRSACVGTTISILGLIAVLVVLMLI</sequence>
<keyword evidence="2" id="KW-1133">Transmembrane helix</keyword>
<organism evidence="3 4">
    <name type="scientific">Gordonia insulae</name>
    <dbReference type="NCBI Taxonomy" id="2420509"/>
    <lineage>
        <taxon>Bacteria</taxon>
        <taxon>Bacillati</taxon>
        <taxon>Actinomycetota</taxon>
        <taxon>Actinomycetes</taxon>
        <taxon>Mycobacteriales</taxon>
        <taxon>Gordoniaceae</taxon>
        <taxon>Gordonia</taxon>
    </lineage>
</organism>
<dbReference type="EMBL" id="CP033972">
    <property type="protein sequence ID" value="AZG46903.1"/>
    <property type="molecule type" value="Genomic_DNA"/>
</dbReference>